<keyword evidence="1" id="KW-0732">Signal</keyword>
<evidence type="ECO:0000313" key="2">
    <source>
        <dbReference type="EMBL" id="GEM48993.1"/>
    </source>
</evidence>
<dbReference type="AlphaFoldDB" id="A0A511N830"/>
<gene>
    <name evidence="2" type="ORF">DC3_46280</name>
</gene>
<comment type="caution">
    <text evidence="2">The sequence shown here is derived from an EMBL/GenBank/DDBJ whole genome shotgun (WGS) entry which is preliminary data.</text>
</comment>
<feature type="chain" id="PRO_5021876024" description="Outer membrane protein beta-barrel domain-containing protein" evidence="1">
    <location>
        <begin position="21"/>
        <end position="149"/>
    </location>
</feature>
<reference evidence="2 3" key="1">
    <citation type="submission" date="2019-07" db="EMBL/GenBank/DDBJ databases">
        <title>Whole genome shotgun sequence of Deinococcus cellulosilyticus NBRC 106333.</title>
        <authorList>
            <person name="Hosoyama A."/>
            <person name="Uohara A."/>
            <person name="Ohji S."/>
            <person name="Ichikawa N."/>
        </authorList>
    </citation>
    <scope>NUCLEOTIDE SEQUENCE [LARGE SCALE GENOMIC DNA]</scope>
    <source>
        <strain evidence="2 3">NBRC 106333</strain>
    </source>
</reference>
<sequence length="149" mass="14712">MKKALAVLALGLVLGGAAQAQTFSAGGTFSAPGPSFGANLGVTFKVADLGSNALNARISADVTRVAGVFGFGVNADVLYTIPTDMLNLYVGPSVGFISAGGAGAAKVGAVAGVNYAVSSQMGVFTEGFYNYVINGGSYGGIRAGVTFSL</sequence>
<keyword evidence="3" id="KW-1185">Reference proteome</keyword>
<dbReference type="EMBL" id="BJXB01000026">
    <property type="protein sequence ID" value="GEM48993.1"/>
    <property type="molecule type" value="Genomic_DNA"/>
</dbReference>
<evidence type="ECO:0000256" key="1">
    <source>
        <dbReference type="SAM" id="SignalP"/>
    </source>
</evidence>
<accession>A0A511N830</accession>
<name>A0A511N830_DEIC1</name>
<dbReference type="RefSeq" id="WP_146888723.1">
    <property type="nucleotide sequence ID" value="NZ_BJXB01000026.1"/>
</dbReference>
<proteinExistence type="predicted"/>
<feature type="signal peptide" evidence="1">
    <location>
        <begin position="1"/>
        <end position="20"/>
    </location>
</feature>
<organism evidence="2 3">
    <name type="scientific">Deinococcus cellulosilyticus (strain DSM 18568 / NBRC 106333 / KACC 11606 / 5516J-15)</name>
    <dbReference type="NCBI Taxonomy" id="1223518"/>
    <lineage>
        <taxon>Bacteria</taxon>
        <taxon>Thermotogati</taxon>
        <taxon>Deinococcota</taxon>
        <taxon>Deinococci</taxon>
        <taxon>Deinococcales</taxon>
        <taxon>Deinococcaceae</taxon>
        <taxon>Deinococcus</taxon>
    </lineage>
</organism>
<evidence type="ECO:0000313" key="3">
    <source>
        <dbReference type="Proteomes" id="UP000321306"/>
    </source>
</evidence>
<evidence type="ECO:0008006" key="4">
    <source>
        <dbReference type="Google" id="ProtNLM"/>
    </source>
</evidence>
<protein>
    <recommendedName>
        <fullName evidence="4">Outer membrane protein beta-barrel domain-containing protein</fullName>
    </recommendedName>
</protein>
<dbReference type="Proteomes" id="UP000321306">
    <property type="component" value="Unassembled WGS sequence"/>
</dbReference>